<dbReference type="PANTHER" id="PTHR23220">
    <property type="entry name" value="INTEGRIN ALPHA"/>
    <property type="match status" value="1"/>
</dbReference>
<dbReference type="Gene3D" id="2.130.10.130">
    <property type="entry name" value="Integrin alpha, N-terminal"/>
    <property type="match status" value="1"/>
</dbReference>
<dbReference type="InterPro" id="IPR028994">
    <property type="entry name" value="Integrin_alpha_N"/>
</dbReference>
<comment type="caution">
    <text evidence="1">The sequence shown here is derived from an EMBL/GenBank/DDBJ whole genome shotgun (WGS) entry which is preliminary data.</text>
</comment>
<dbReference type="GO" id="GO:0007229">
    <property type="term" value="P:integrin-mediated signaling pathway"/>
    <property type="evidence" value="ECO:0007669"/>
    <property type="project" value="TreeGrafter"/>
</dbReference>
<dbReference type="GO" id="GO:0033627">
    <property type="term" value="P:cell adhesion mediated by integrin"/>
    <property type="evidence" value="ECO:0007669"/>
    <property type="project" value="TreeGrafter"/>
</dbReference>
<dbReference type="SUPFAM" id="SSF69318">
    <property type="entry name" value="Integrin alpha N-terminal domain"/>
    <property type="match status" value="1"/>
</dbReference>
<dbReference type="AlphaFoldDB" id="A0A4Y2MK72"/>
<dbReference type="OrthoDB" id="5317514at2759"/>
<dbReference type="EMBL" id="BGPR01007442">
    <property type="protein sequence ID" value="GBN26902.1"/>
    <property type="molecule type" value="Genomic_DNA"/>
</dbReference>
<dbReference type="GO" id="GO:0098609">
    <property type="term" value="P:cell-cell adhesion"/>
    <property type="evidence" value="ECO:0007669"/>
    <property type="project" value="TreeGrafter"/>
</dbReference>
<reference evidence="1 2" key="1">
    <citation type="journal article" date="2019" name="Sci. Rep.">
        <title>Orb-weaving spider Araneus ventricosus genome elucidates the spidroin gene catalogue.</title>
        <authorList>
            <person name="Kono N."/>
            <person name="Nakamura H."/>
            <person name="Ohtoshi R."/>
            <person name="Moran D.A.P."/>
            <person name="Shinohara A."/>
            <person name="Yoshida Y."/>
            <person name="Fujiwara M."/>
            <person name="Mori M."/>
            <person name="Tomita M."/>
            <person name="Arakawa K."/>
        </authorList>
    </citation>
    <scope>NUCLEOTIDE SEQUENCE [LARGE SCALE GENOMIC DNA]</scope>
</reference>
<keyword evidence="2" id="KW-1185">Reference proteome</keyword>
<dbReference type="PANTHER" id="PTHR23220:SF133">
    <property type="entry name" value="INTEGRIN ALPHA-PS2"/>
    <property type="match status" value="1"/>
</dbReference>
<dbReference type="Proteomes" id="UP000499080">
    <property type="component" value="Unassembled WGS sequence"/>
</dbReference>
<evidence type="ECO:0000313" key="2">
    <source>
        <dbReference type="Proteomes" id="UP000499080"/>
    </source>
</evidence>
<protein>
    <submittedName>
        <fullName evidence="1">Uncharacterized protein</fullName>
    </submittedName>
</protein>
<evidence type="ECO:0000313" key="1">
    <source>
        <dbReference type="EMBL" id="GBN26902.1"/>
    </source>
</evidence>
<dbReference type="GO" id="GO:0009897">
    <property type="term" value="C:external side of plasma membrane"/>
    <property type="evidence" value="ECO:0007669"/>
    <property type="project" value="TreeGrafter"/>
</dbReference>
<gene>
    <name evidence="1" type="ORF">AVEN_167701_1</name>
</gene>
<organism evidence="1 2">
    <name type="scientific">Araneus ventricosus</name>
    <name type="common">Orbweaver spider</name>
    <name type="synonym">Epeira ventricosa</name>
    <dbReference type="NCBI Taxonomy" id="182803"/>
    <lineage>
        <taxon>Eukaryota</taxon>
        <taxon>Metazoa</taxon>
        <taxon>Ecdysozoa</taxon>
        <taxon>Arthropoda</taxon>
        <taxon>Chelicerata</taxon>
        <taxon>Arachnida</taxon>
        <taxon>Araneae</taxon>
        <taxon>Araneomorphae</taxon>
        <taxon>Entelegynae</taxon>
        <taxon>Araneoidea</taxon>
        <taxon>Araneidae</taxon>
        <taxon>Araneus</taxon>
    </lineage>
</organism>
<accession>A0A4Y2MK72</accession>
<sequence length="158" mass="16946">MANNDTGSKTEICHWGKLSPSSTNREKLNLRPRLGGQGQRVLVGAPKAQTNQPNVTAGGAVYRCGVESTASCVPVPFDLTGHNPSGISRGQYKDDKSNQWFGATVATSGENGLVVCYSWRFFSALTKAAIPFLISNIADDDGRDNDEVDRGKKEVGRS</sequence>
<dbReference type="GO" id="GO:0007160">
    <property type="term" value="P:cell-matrix adhesion"/>
    <property type="evidence" value="ECO:0007669"/>
    <property type="project" value="TreeGrafter"/>
</dbReference>
<dbReference type="GO" id="GO:0008305">
    <property type="term" value="C:integrin complex"/>
    <property type="evidence" value="ECO:0007669"/>
    <property type="project" value="TreeGrafter"/>
</dbReference>
<dbReference type="GO" id="GO:0005178">
    <property type="term" value="F:integrin binding"/>
    <property type="evidence" value="ECO:0007669"/>
    <property type="project" value="TreeGrafter"/>
</dbReference>
<proteinExistence type="predicted"/>
<name>A0A4Y2MK72_ARAVE</name>